<comment type="caution">
    <text evidence="2">The sequence shown here is derived from an EMBL/GenBank/DDBJ whole genome shotgun (WGS) entry which is preliminary data.</text>
</comment>
<protein>
    <submittedName>
        <fullName evidence="2">Uncharacterized protein</fullName>
    </submittedName>
</protein>
<evidence type="ECO:0000313" key="2">
    <source>
        <dbReference type="EMBL" id="MFC4408999.1"/>
    </source>
</evidence>
<feature type="compositionally biased region" description="Low complexity" evidence="1">
    <location>
        <begin position="59"/>
        <end position="71"/>
    </location>
</feature>
<organism evidence="2 3">
    <name type="scientific">Chungangia koreensis</name>
    <dbReference type="NCBI Taxonomy" id="752657"/>
    <lineage>
        <taxon>Bacteria</taxon>
        <taxon>Bacillati</taxon>
        <taxon>Bacillota</taxon>
        <taxon>Bacilli</taxon>
        <taxon>Lactobacillales</taxon>
        <taxon>Chungangia</taxon>
    </lineage>
</organism>
<gene>
    <name evidence="2" type="ORF">ACFOZY_00975</name>
</gene>
<proteinExistence type="predicted"/>
<feature type="compositionally biased region" description="Gly residues" evidence="1">
    <location>
        <begin position="72"/>
        <end position="84"/>
    </location>
</feature>
<sequence>MLKKTISLCILGLALTGCGNVDNGDDGAIGDNNDRMAPEVREDMNEDANPGIPEVGDITTDGNGVENNDNGGVNGNNGTNGAGDNGELDGNVEEPGTDAMNGNQEGNGLNRNRS</sequence>
<feature type="compositionally biased region" description="Polar residues" evidence="1">
    <location>
        <begin position="100"/>
        <end position="114"/>
    </location>
</feature>
<feature type="region of interest" description="Disordered" evidence="1">
    <location>
        <begin position="44"/>
        <end position="114"/>
    </location>
</feature>
<feature type="compositionally biased region" description="Acidic residues" evidence="1">
    <location>
        <begin position="86"/>
        <end position="96"/>
    </location>
</feature>
<dbReference type="EMBL" id="JBHSEC010000001">
    <property type="protein sequence ID" value="MFC4408999.1"/>
    <property type="molecule type" value="Genomic_DNA"/>
</dbReference>
<evidence type="ECO:0000313" key="3">
    <source>
        <dbReference type="Proteomes" id="UP001595817"/>
    </source>
</evidence>
<reference evidence="3" key="1">
    <citation type="journal article" date="2019" name="Int. J. Syst. Evol. Microbiol.">
        <title>The Global Catalogue of Microorganisms (GCM) 10K type strain sequencing project: providing services to taxonomists for standard genome sequencing and annotation.</title>
        <authorList>
            <consortium name="The Broad Institute Genomics Platform"/>
            <consortium name="The Broad Institute Genome Sequencing Center for Infectious Disease"/>
            <person name="Wu L."/>
            <person name="Ma J."/>
        </authorList>
    </citation>
    <scope>NUCLEOTIDE SEQUENCE [LARGE SCALE GENOMIC DNA]</scope>
    <source>
        <strain evidence="3">CCUG 59778</strain>
    </source>
</reference>
<keyword evidence="3" id="KW-1185">Reference proteome</keyword>
<name>A0ABV8X1M5_9LACT</name>
<dbReference type="PROSITE" id="PS51257">
    <property type="entry name" value="PROKAR_LIPOPROTEIN"/>
    <property type="match status" value="1"/>
</dbReference>
<evidence type="ECO:0000256" key="1">
    <source>
        <dbReference type="SAM" id="MobiDB-lite"/>
    </source>
</evidence>
<dbReference type="RefSeq" id="WP_378151290.1">
    <property type="nucleotide sequence ID" value="NZ_JBHSEC010000001.1"/>
</dbReference>
<accession>A0ABV8X1M5</accession>
<dbReference type="Proteomes" id="UP001595817">
    <property type="component" value="Unassembled WGS sequence"/>
</dbReference>